<feature type="transmembrane region" description="Helical" evidence="2">
    <location>
        <begin position="31"/>
        <end position="50"/>
    </location>
</feature>
<evidence type="ECO:0000256" key="2">
    <source>
        <dbReference type="SAM" id="Phobius"/>
    </source>
</evidence>
<proteinExistence type="predicted"/>
<dbReference type="RefSeq" id="WP_003961700.1">
    <property type="nucleotide sequence ID" value="NZ_CM000913.1"/>
</dbReference>
<gene>
    <name evidence="3" type="ORF">SCLAV_3989</name>
</gene>
<feature type="transmembrane region" description="Helical" evidence="2">
    <location>
        <begin position="107"/>
        <end position="128"/>
    </location>
</feature>
<dbReference type="Proteomes" id="UP000002357">
    <property type="component" value="Chromosome"/>
</dbReference>
<dbReference type="KEGG" id="sclf:BB341_08790"/>
<protein>
    <submittedName>
        <fullName evidence="3">Putative integral membrane protein</fullName>
    </submittedName>
</protein>
<accession>E2Q4Q4</accession>
<keyword evidence="2" id="KW-1133">Transmembrane helix</keyword>
<keyword evidence="4" id="KW-1185">Reference proteome</keyword>
<dbReference type="OrthoDB" id="4338760at2"/>
<dbReference type="STRING" id="1901.BB341_08790"/>
<organism evidence="3 4">
    <name type="scientific">Streptomyces clavuligerus</name>
    <dbReference type="NCBI Taxonomy" id="1901"/>
    <lineage>
        <taxon>Bacteria</taxon>
        <taxon>Bacillati</taxon>
        <taxon>Actinomycetota</taxon>
        <taxon>Actinomycetes</taxon>
        <taxon>Kitasatosporales</taxon>
        <taxon>Streptomycetaceae</taxon>
        <taxon>Streptomyces</taxon>
    </lineage>
</organism>
<dbReference type="InterPro" id="IPR046095">
    <property type="entry name" value="DUF6113"/>
</dbReference>
<evidence type="ECO:0000313" key="3">
    <source>
        <dbReference type="EMBL" id="EFG09063.1"/>
    </source>
</evidence>
<reference evidence="3 4" key="1">
    <citation type="journal article" date="2010" name="Genome Biol. Evol.">
        <title>The sequence of a 1.8-mb bacterial linear plasmid reveals a rich evolutionary reservoir of secondary metabolic pathways.</title>
        <authorList>
            <person name="Medema M.H."/>
            <person name="Trefzer A."/>
            <person name="Kovalchuk A."/>
            <person name="van den Berg M."/>
            <person name="Mueller U."/>
            <person name="Heijne W."/>
            <person name="Wu L."/>
            <person name="Alam M.T."/>
            <person name="Ronning C.M."/>
            <person name="Nierman W.C."/>
            <person name="Bovenberg R.A.L."/>
            <person name="Breitling R."/>
            <person name="Takano E."/>
        </authorList>
    </citation>
    <scope>NUCLEOTIDE SEQUENCE [LARGE SCALE GENOMIC DNA]</scope>
    <source>
        <strain evidence="4">ATCC 27064 / DSM 738 / JCM 4710 / NBRC 13307 / NCIMB 12785 / NRRL 3585 / VKM Ac-602</strain>
    </source>
</reference>
<dbReference type="AlphaFoldDB" id="E2Q4Q4"/>
<feature type="transmembrane region" description="Helical" evidence="2">
    <location>
        <begin position="56"/>
        <end position="75"/>
    </location>
</feature>
<keyword evidence="2" id="KW-0812">Transmembrane</keyword>
<sequence length="147" mass="14300">MSGRTGGQGARPAPGSPAGSWLATPPRPGRIAAYAALAVLGAAVGVAGALLQSAWFPGGLALALLGTAGLFHGAARALRTQLAVVAPALGWLTAVILLSVGRPEGDGVLAAGTGSLLFLVGGMVLAVMCATMARPAQPGGLTTRLDP</sequence>
<feature type="region of interest" description="Disordered" evidence="1">
    <location>
        <begin position="1"/>
        <end position="22"/>
    </location>
</feature>
<name>E2Q4Q4_STRCL</name>
<dbReference type="Pfam" id="PF19608">
    <property type="entry name" value="DUF6113"/>
    <property type="match status" value="1"/>
</dbReference>
<keyword evidence="2" id="KW-0472">Membrane</keyword>
<evidence type="ECO:0000313" key="4">
    <source>
        <dbReference type="Proteomes" id="UP000002357"/>
    </source>
</evidence>
<dbReference type="GeneID" id="93729519"/>
<dbReference type="eggNOG" id="ENOG50333MW">
    <property type="taxonomic scope" value="Bacteria"/>
</dbReference>
<feature type="transmembrane region" description="Helical" evidence="2">
    <location>
        <begin position="82"/>
        <end position="101"/>
    </location>
</feature>
<dbReference type="EMBL" id="CM000913">
    <property type="protein sequence ID" value="EFG09063.1"/>
    <property type="molecule type" value="Genomic_DNA"/>
</dbReference>
<evidence type="ECO:0000256" key="1">
    <source>
        <dbReference type="SAM" id="MobiDB-lite"/>
    </source>
</evidence>